<feature type="non-terminal residue" evidence="1">
    <location>
        <position position="69"/>
    </location>
</feature>
<dbReference type="EMBL" id="JAHRHJ020000008">
    <property type="protein sequence ID" value="KAH9305694.1"/>
    <property type="molecule type" value="Genomic_DNA"/>
</dbReference>
<dbReference type="Proteomes" id="UP000824469">
    <property type="component" value="Unassembled WGS sequence"/>
</dbReference>
<evidence type="ECO:0000313" key="2">
    <source>
        <dbReference type="Proteomes" id="UP000824469"/>
    </source>
</evidence>
<dbReference type="AlphaFoldDB" id="A0AA38FK92"/>
<proteinExistence type="predicted"/>
<organism evidence="1 2">
    <name type="scientific">Taxus chinensis</name>
    <name type="common">Chinese yew</name>
    <name type="synonym">Taxus wallichiana var. chinensis</name>
    <dbReference type="NCBI Taxonomy" id="29808"/>
    <lineage>
        <taxon>Eukaryota</taxon>
        <taxon>Viridiplantae</taxon>
        <taxon>Streptophyta</taxon>
        <taxon>Embryophyta</taxon>
        <taxon>Tracheophyta</taxon>
        <taxon>Spermatophyta</taxon>
        <taxon>Pinopsida</taxon>
        <taxon>Pinidae</taxon>
        <taxon>Conifers II</taxon>
        <taxon>Cupressales</taxon>
        <taxon>Taxaceae</taxon>
        <taxon>Taxus</taxon>
    </lineage>
</organism>
<accession>A0AA38FK92</accession>
<keyword evidence="2" id="KW-1185">Reference proteome</keyword>
<feature type="non-terminal residue" evidence="1">
    <location>
        <position position="1"/>
    </location>
</feature>
<sequence length="69" mass="6877">VVVEGTVDVMGAIEVADAEVIAGIGPNCEMTGGKVDAGSIEPDAADAGVGARVRGIDTACRISTDPRHL</sequence>
<gene>
    <name evidence="1" type="ORF">KI387_010098</name>
</gene>
<name>A0AA38FK92_TAXCH</name>
<protein>
    <submittedName>
        <fullName evidence="1">Uncharacterized protein</fullName>
    </submittedName>
</protein>
<evidence type="ECO:0000313" key="1">
    <source>
        <dbReference type="EMBL" id="KAH9305694.1"/>
    </source>
</evidence>
<reference evidence="1 2" key="1">
    <citation type="journal article" date="2021" name="Nat. Plants">
        <title>The Taxus genome provides insights into paclitaxel biosynthesis.</title>
        <authorList>
            <person name="Xiong X."/>
            <person name="Gou J."/>
            <person name="Liao Q."/>
            <person name="Li Y."/>
            <person name="Zhou Q."/>
            <person name="Bi G."/>
            <person name="Li C."/>
            <person name="Du R."/>
            <person name="Wang X."/>
            <person name="Sun T."/>
            <person name="Guo L."/>
            <person name="Liang H."/>
            <person name="Lu P."/>
            <person name="Wu Y."/>
            <person name="Zhang Z."/>
            <person name="Ro D.K."/>
            <person name="Shang Y."/>
            <person name="Huang S."/>
            <person name="Yan J."/>
        </authorList>
    </citation>
    <scope>NUCLEOTIDE SEQUENCE [LARGE SCALE GENOMIC DNA]</scope>
    <source>
        <strain evidence="1">Ta-2019</strain>
    </source>
</reference>
<comment type="caution">
    <text evidence="1">The sequence shown here is derived from an EMBL/GenBank/DDBJ whole genome shotgun (WGS) entry which is preliminary data.</text>
</comment>